<dbReference type="Proteomes" id="UP000054695">
    <property type="component" value="Unassembled WGS sequence"/>
</dbReference>
<dbReference type="PATRIC" id="fig|447.4.peg.1819"/>
<organism evidence="2 3">
    <name type="scientific">Legionella bozemanae</name>
    <name type="common">Fluoribacter bozemanae</name>
    <dbReference type="NCBI Taxonomy" id="447"/>
    <lineage>
        <taxon>Bacteria</taxon>
        <taxon>Pseudomonadati</taxon>
        <taxon>Pseudomonadota</taxon>
        <taxon>Gammaproteobacteria</taxon>
        <taxon>Legionellales</taxon>
        <taxon>Legionellaceae</taxon>
        <taxon>Legionella</taxon>
    </lineage>
</organism>
<evidence type="ECO:0000256" key="1">
    <source>
        <dbReference type="SAM" id="Phobius"/>
    </source>
</evidence>
<dbReference type="OrthoDB" id="9801593at2"/>
<evidence type="ECO:0000313" key="3">
    <source>
        <dbReference type="Proteomes" id="UP000054695"/>
    </source>
</evidence>
<feature type="transmembrane region" description="Helical" evidence="1">
    <location>
        <begin position="40"/>
        <end position="62"/>
    </location>
</feature>
<sequence length="68" mass="8126">MKRSYINMISAIYLIFYLLTTAWLGLFWVARIGLLAFDLYYLFGYCLLSLVSIHLWFQLPLVSNWLKK</sequence>
<dbReference type="STRING" id="447.Lboz_1707"/>
<keyword evidence="3" id="KW-1185">Reference proteome</keyword>
<accession>A0A0W0RT81</accession>
<reference evidence="2 3" key="1">
    <citation type="submission" date="2015-11" db="EMBL/GenBank/DDBJ databases">
        <title>Genomic analysis of 38 Legionella species identifies large and diverse effector repertoires.</title>
        <authorList>
            <person name="Burstein D."/>
            <person name="Amaro F."/>
            <person name="Zusman T."/>
            <person name="Lifshitz Z."/>
            <person name="Cohen O."/>
            <person name="Gilbert J.A."/>
            <person name="Pupko T."/>
            <person name="Shuman H.A."/>
            <person name="Segal G."/>
        </authorList>
    </citation>
    <scope>NUCLEOTIDE SEQUENCE [LARGE SCALE GENOMIC DNA]</scope>
    <source>
        <strain evidence="2 3">WIGA</strain>
    </source>
</reference>
<dbReference type="RefSeq" id="WP_131744453.1">
    <property type="nucleotide sequence ID" value="NZ_CAAAIY010000001.1"/>
</dbReference>
<feature type="transmembrane region" description="Helical" evidence="1">
    <location>
        <begin position="12"/>
        <end position="34"/>
    </location>
</feature>
<dbReference type="AlphaFoldDB" id="A0A0W0RT81"/>
<comment type="caution">
    <text evidence="2">The sequence shown here is derived from an EMBL/GenBank/DDBJ whole genome shotgun (WGS) entry which is preliminary data.</text>
</comment>
<proteinExistence type="predicted"/>
<protein>
    <submittedName>
        <fullName evidence="2">Uncharacterized protein</fullName>
    </submittedName>
</protein>
<evidence type="ECO:0000313" key="2">
    <source>
        <dbReference type="EMBL" id="KTC74267.1"/>
    </source>
</evidence>
<name>A0A0W0RT81_LEGBO</name>
<keyword evidence="1" id="KW-1133">Transmembrane helix</keyword>
<gene>
    <name evidence="2" type="ORF">Lboz_1707</name>
</gene>
<keyword evidence="1" id="KW-0812">Transmembrane</keyword>
<dbReference type="EMBL" id="LNXU01000017">
    <property type="protein sequence ID" value="KTC74267.1"/>
    <property type="molecule type" value="Genomic_DNA"/>
</dbReference>
<keyword evidence="1" id="KW-0472">Membrane</keyword>